<dbReference type="Proteomes" id="UP000252519">
    <property type="component" value="Unassembled WGS sequence"/>
</dbReference>
<proteinExistence type="predicted"/>
<accession>A0A368H570</accession>
<reference evidence="1 2" key="1">
    <citation type="submission" date="2014-10" db="EMBL/GenBank/DDBJ databases">
        <title>Draft genome of the hookworm Ancylostoma caninum.</title>
        <authorList>
            <person name="Mitreva M."/>
        </authorList>
    </citation>
    <scope>NUCLEOTIDE SEQUENCE [LARGE SCALE GENOMIC DNA]</scope>
    <source>
        <strain evidence="1 2">Baltimore</strain>
    </source>
</reference>
<sequence length="95" mass="11009">MHHRIRAIPHFTIADFLEYYDGRAMSIRPALDPRLVLPSRQRPDGEEVSITENLARLRSKVSLRRRAYSSRCLLTSFTSHILAYCQQAHKFPALS</sequence>
<dbReference type="AlphaFoldDB" id="A0A368H570"/>
<evidence type="ECO:0000313" key="2">
    <source>
        <dbReference type="Proteomes" id="UP000252519"/>
    </source>
</evidence>
<protein>
    <submittedName>
        <fullName evidence="1">Uncharacterized protein</fullName>
    </submittedName>
</protein>
<gene>
    <name evidence="1" type="ORF">ANCCAN_02111</name>
</gene>
<dbReference type="EMBL" id="JOJR01000011">
    <property type="protein sequence ID" value="RCN51751.1"/>
    <property type="molecule type" value="Genomic_DNA"/>
</dbReference>
<organism evidence="1 2">
    <name type="scientific">Ancylostoma caninum</name>
    <name type="common">Dog hookworm</name>
    <dbReference type="NCBI Taxonomy" id="29170"/>
    <lineage>
        <taxon>Eukaryota</taxon>
        <taxon>Metazoa</taxon>
        <taxon>Ecdysozoa</taxon>
        <taxon>Nematoda</taxon>
        <taxon>Chromadorea</taxon>
        <taxon>Rhabditida</taxon>
        <taxon>Rhabditina</taxon>
        <taxon>Rhabditomorpha</taxon>
        <taxon>Strongyloidea</taxon>
        <taxon>Ancylostomatidae</taxon>
        <taxon>Ancylostomatinae</taxon>
        <taxon>Ancylostoma</taxon>
    </lineage>
</organism>
<name>A0A368H570_ANCCA</name>
<keyword evidence="2" id="KW-1185">Reference proteome</keyword>
<evidence type="ECO:0000313" key="1">
    <source>
        <dbReference type="EMBL" id="RCN51751.1"/>
    </source>
</evidence>
<comment type="caution">
    <text evidence="1">The sequence shown here is derived from an EMBL/GenBank/DDBJ whole genome shotgun (WGS) entry which is preliminary data.</text>
</comment>